<proteinExistence type="predicted"/>
<protein>
    <submittedName>
        <fullName evidence="1">Uncharacterized protein</fullName>
    </submittedName>
</protein>
<evidence type="ECO:0000313" key="1">
    <source>
        <dbReference type="EMBL" id="KAJ8438836.1"/>
    </source>
</evidence>
<dbReference type="Proteomes" id="UP001153076">
    <property type="component" value="Unassembled WGS sequence"/>
</dbReference>
<keyword evidence="2" id="KW-1185">Reference proteome</keyword>
<dbReference type="OrthoDB" id="1436370at2759"/>
<reference evidence="1" key="1">
    <citation type="submission" date="2022-04" db="EMBL/GenBank/DDBJ databases">
        <title>Carnegiea gigantea Genome sequencing and assembly v2.</title>
        <authorList>
            <person name="Copetti D."/>
            <person name="Sanderson M.J."/>
            <person name="Burquez A."/>
            <person name="Wojciechowski M.F."/>
        </authorList>
    </citation>
    <scope>NUCLEOTIDE SEQUENCE</scope>
    <source>
        <strain evidence="1">SGP5-SGP5p</strain>
        <tissue evidence="1">Aerial part</tissue>
    </source>
</reference>
<organism evidence="1 2">
    <name type="scientific">Carnegiea gigantea</name>
    <dbReference type="NCBI Taxonomy" id="171969"/>
    <lineage>
        <taxon>Eukaryota</taxon>
        <taxon>Viridiplantae</taxon>
        <taxon>Streptophyta</taxon>
        <taxon>Embryophyta</taxon>
        <taxon>Tracheophyta</taxon>
        <taxon>Spermatophyta</taxon>
        <taxon>Magnoliopsida</taxon>
        <taxon>eudicotyledons</taxon>
        <taxon>Gunneridae</taxon>
        <taxon>Pentapetalae</taxon>
        <taxon>Caryophyllales</taxon>
        <taxon>Cactineae</taxon>
        <taxon>Cactaceae</taxon>
        <taxon>Cactoideae</taxon>
        <taxon>Echinocereeae</taxon>
        <taxon>Carnegiea</taxon>
    </lineage>
</organism>
<evidence type="ECO:0000313" key="2">
    <source>
        <dbReference type="Proteomes" id="UP001153076"/>
    </source>
</evidence>
<dbReference type="AlphaFoldDB" id="A0A9Q1K7N4"/>
<name>A0A9Q1K7N4_9CARY</name>
<accession>A0A9Q1K7N4</accession>
<sequence length="192" mass="22160">MRINIDLFGILSLQDHVFNREQKIISWKSTAKPTFKINLEAYRNKDRTVVVGAAIVRNAEFQRFIGITRRIVSPCMLEIVLLTLKEALIQVWGYHLDHLELDLEKQLSGTTGLSLILKNVVTDIRKLLDRKWHITLNLAHRVANLTASVLAIMRQGQKLFILCRLEPALELDKQTYRFANKIQEEDESDPAE</sequence>
<comment type="caution">
    <text evidence="1">The sequence shown here is derived from an EMBL/GenBank/DDBJ whole genome shotgun (WGS) entry which is preliminary data.</text>
</comment>
<dbReference type="EMBL" id="JAKOGI010000239">
    <property type="protein sequence ID" value="KAJ8438836.1"/>
    <property type="molecule type" value="Genomic_DNA"/>
</dbReference>
<gene>
    <name evidence="1" type="ORF">Cgig2_023028</name>
</gene>